<keyword evidence="1" id="KW-0732">Signal</keyword>
<dbReference type="OrthoDB" id="9806233at2"/>
<accession>A0A2D0NAB2</accession>
<dbReference type="EMBL" id="PDUD01000021">
    <property type="protein sequence ID" value="PHN05417.1"/>
    <property type="molecule type" value="Genomic_DNA"/>
</dbReference>
<dbReference type="RefSeq" id="WP_099150994.1">
    <property type="nucleotide sequence ID" value="NZ_PDUD01000021.1"/>
</dbReference>
<dbReference type="InterPro" id="IPR010496">
    <property type="entry name" value="AL/BT2_dom"/>
</dbReference>
<keyword evidence="3" id="KW-0378">Hydrolase</keyword>
<dbReference type="PROSITE" id="PS51257">
    <property type="entry name" value="PROKAR_LIPOPROTEIN"/>
    <property type="match status" value="1"/>
</dbReference>
<dbReference type="Proteomes" id="UP000223913">
    <property type="component" value="Unassembled WGS sequence"/>
</dbReference>
<evidence type="ECO:0000313" key="4">
    <source>
        <dbReference type="Proteomes" id="UP000223913"/>
    </source>
</evidence>
<proteinExistence type="predicted"/>
<dbReference type="Gene3D" id="2.60.120.560">
    <property type="entry name" value="Exo-inulinase, domain 1"/>
    <property type="match status" value="1"/>
</dbReference>
<dbReference type="GO" id="GO:0016787">
    <property type="term" value="F:hydrolase activity"/>
    <property type="evidence" value="ECO:0007669"/>
    <property type="project" value="UniProtKB-KW"/>
</dbReference>
<organism evidence="3 4">
    <name type="scientific">Flavilitoribacter nigricans (strain ATCC 23147 / DSM 23189 / NBRC 102662 / NCIMB 1420 / SS-2)</name>
    <name type="common">Lewinella nigricans</name>
    <dbReference type="NCBI Taxonomy" id="1122177"/>
    <lineage>
        <taxon>Bacteria</taxon>
        <taxon>Pseudomonadati</taxon>
        <taxon>Bacteroidota</taxon>
        <taxon>Saprospiria</taxon>
        <taxon>Saprospirales</taxon>
        <taxon>Lewinellaceae</taxon>
        <taxon>Flavilitoribacter</taxon>
    </lineage>
</organism>
<feature type="chain" id="PRO_5012790743" evidence="1">
    <location>
        <begin position="28"/>
        <end position="236"/>
    </location>
</feature>
<feature type="signal peptide" evidence="1">
    <location>
        <begin position="1"/>
        <end position="27"/>
    </location>
</feature>
<gene>
    <name evidence="3" type="ORF">CRP01_15580</name>
</gene>
<comment type="caution">
    <text evidence="3">The sequence shown here is derived from an EMBL/GenBank/DDBJ whole genome shotgun (WGS) entry which is preliminary data.</text>
</comment>
<evidence type="ECO:0000313" key="3">
    <source>
        <dbReference type="EMBL" id="PHN05417.1"/>
    </source>
</evidence>
<name>A0A2D0NAB2_FLAN2</name>
<reference evidence="3 4" key="1">
    <citation type="submission" date="2017-10" db="EMBL/GenBank/DDBJ databases">
        <title>The draft genome sequence of Lewinella nigricans NBRC 102662.</title>
        <authorList>
            <person name="Wang K."/>
        </authorList>
    </citation>
    <scope>NUCLEOTIDE SEQUENCE [LARGE SCALE GENOMIC DNA]</scope>
    <source>
        <strain evidence="3 4">NBRC 102662</strain>
    </source>
</reference>
<sequence length="236" mass="26371">MKSGLPFTFLLLLLLSACNNTPPPADATETETPEAAPEASWEPLFSADLSNAEFQENVWTVENGELTASEDQAIWTTREYDNFVLDLEFKNAPGTNSGVIVYCTDKEDWIPNSVEVQIADDYAQQWAESPKDWQCGAIFGHLPAKEQQVVHPPGEWNHYTITCIDQQIKVELNGQEVTNMDMSKWTSATTNPDGSPIPEWLSTPFAELPTKGYIGLQGKHAGAPVWFRNVRIRELN</sequence>
<evidence type="ECO:0000256" key="1">
    <source>
        <dbReference type="SAM" id="SignalP"/>
    </source>
</evidence>
<dbReference type="Pfam" id="PF06439">
    <property type="entry name" value="3keto-disac_hyd"/>
    <property type="match status" value="1"/>
</dbReference>
<feature type="domain" description="3-keto-alpha-glucoside-1,2-lyase/3-keto-2-hydroxy-glucal hydratase" evidence="2">
    <location>
        <begin position="41"/>
        <end position="233"/>
    </location>
</feature>
<keyword evidence="4" id="KW-1185">Reference proteome</keyword>
<evidence type="ECO:0000259" key="2">
    <source>
        <dbReference type="Pfam" id="PF06439"/>
    </source>
</evidence>
<protein>
    <submittedName>
        <fullName evidence="3">Glycosyl hydrolase</fullName>
    </submittedName>
</protein>
<dbReference type="AlphaFoldDB" id="A0A2D0NAB2"/>